<name>A0ABX4CY40_9FLAO</name>
<dbReference type="InterPro" id="IPR003594">
    <property type="entry name" value="HATPase_dom"/>
</dbReference>
<dbReference type="GO" id="GO:0005524">
    <property type="term" value="F:ATP binding"/>
    <property type="evidence" value="ECO:0007669"/>
    <property type="project" value="UniProtKB-KW"/>
</dbReference>
<keyword evidence="10" id="KW-1185">Reference proteome</keyword>
<dbReference type="SMART" id="SM00028">
    <property type="entry name" value="TPR"/>
    <property type="match status" value="4"/>
</dbReference>
<dbReference type="PROSITE" id="PS50005">
    <property type="entry name" value="TPR"/>
    <property type="match status" value="1"/>
</dbReference>
<dbReference type="SUPFAM" id="SSF48452">
    <property type="entry name" value="TPR-like"/>
    <property type="match status" value="2"/>
</dbReference>
<dbReference type="Gene3D" id="1.25.40.10">
    <property type="entry name" value="Tetratricopeptide repeat domain"/>
    <property type="match status" value="2"/>
</dbReference>
<dbReference type="Proteomes" id="UP000198381">
    <property type="component" value="Unassembled WGS sequence"/>
</dbReference>
<accession>A0ABX4CY40</accession>
<evidence type="ECO:0000256" key="4">
    <source>
        <dbReference type="ARBA" id="ARBA00022803"/>
    </source>
</evidence>
<keyword evidence="3" id="KW-0677">Repeat</keyword>
<dbReference type="Pfam" id="PF02518">
    <property type="entry name" value="HATPase_c"/>
    <property type="match status" value="1"/>
</dbReference>
<dbReference type="InterPro" id="IPR019734">
    <property type="entry name" value="TPR_rpt"/>
</dbReference>
<dbReference type="InterPro" id="IPR036890">
    <property type="entry name" value="HATPase_C_sf"/>
</dbReference>
<evidence type="ECO:0000256" key="5">
    <source>
        <dbReference type="ARBA" id="ARBA00038253"/>
    </source>
</evidence>
<keyword evidence="7" id="KW-1133">Transmembrane helix</keyword>
<feature type="repeat" description="TPR" evidence="6">
    <location>
        <begin position="119"/>
        <end position="152"/>
    </location>
</feature>
<feature type="domain" description="Histidine kinase/HSP90-like ATPase" evidence="8">
    <location>
        <begin position="485"/>
        <end position="572"/>
    </location>
</feature>
<evidence type="ECO:0000313" key="9">
    <source>
        <dbReference type="EMBL" id="OXB09200.1"/>
    </source>
</evidence>
<dbReference type="EMBL" id="MUHD01000013">
    <property type="protein sequence ID" value="OXB09200.1"/>
    <property type="molecule type" value="Genomic_DNA"/>
</dbReference>
<evidence type="ECO:0000256" key="3">
    <source>
        <dbReference type="ARBA" id="ARBA00022737"/>
    </source>
</evidence>
<protein>
    <submittedName>
        <fullName evidence="9">ATP-binding protein</fullName>
    </submittedName>
</protein>
<keyword evidence="9" id="KW-0547">Nucleotide-binding</keyword>
<evidence type="ECO:0000256" key="1">
    <source>
        <dbReference type="ARBA" id="ARBA00004496"/>
    </source>
</evidence>
<comment type="subcellular location">
    <subcellularLocation>
        <location evidence="1">Cytoplasm</location>
    </subcellularLocation>
</comment>
<dbReference type="Pfam" id="PF13181">
    <property type="entry name" value="TPR_8"/>
    <property type="match status" value="1"/>
</dbReference>
<sequence>MKQKYKIISLYIILIFIILFSCQKQESSKAVTNNTKEKTEKLIALGDRFYDNQNFDSAFFYYNKAKFICNPKTETEIFVSTLNSMAEIQRSQGDNTGSESTLTEALPYLKHIKNPKYIWNTYIELGTNYLHTYDYNNALSYYKKALSLNTSEGRKLSTQNNIALVLLKQGKYNEALKIFISLTDKKEILENRENFIKILDNIGFCYFKIGDDRALSYFTRALKTADETKDYLSSTKIHLHLAEFYETKNPSLSKKYAQLSYKNSALKNYSEGRMSALKLLINNSTNNELKKYSLLYTKFNDSLNEIQHKAKNQFARIKYDSKKERDENLKLKTNKIENELLLERQKNQNIISYIIIILSLSLILALYFHLTSKANKEKIEATYKSETRIAKKLHDELANDIYHTMVFVENKNLSNIENKEQLIKNLDVIHARTSDISKENSPIIASEQFVFFLKEMIAEFNTPNTNLLLNGIETISWNEVKKNKKTTIYRVLQELLVNMKKHSNASLVGITFKKTDKKIIIAYTDNGKGVDLNTLSFKNGLYNIESRIIEVKGGIHFNSTLDKGFKVLLQIPV</sequence>
<evidence type="ECO:0000256" key="6">
    <source>
        <dbReference type="PROSITE-ProRule" id="PRU00339"/>
    </source>
</evidence>
<evidence type="ECO:0000313" key="10">
    <source>
        <dbReference type="Proteomes" id="UP000198381"/>
    </source>
</evidence>
<dbReference type="CDD" id="cd16917">
    <property type="entry name" value="HATPase_UhpB-NarQ-NarX-like"/>
    <property type="match status" value="1"/>
</dbReference>
<proteinExistence type="inferred from homology"/>
<comment type="caution">
    <text evidence="9">The sequence shown here is derived from an EMBL/GenBank/DDBJ whole genome shotgun (WGS) entry which is preliminary data.</text>
</comment>
<dbReference type="PANTHER" id="PTHR46630:SF1">
    <property type="entry name" value="TETRATRICOPEPTIDE REPEAT PROTEIN 29"/>
    <property type="match status" value="1"/>
</dbReference>
<keyword evidence="7" id="KW-0812">Transmembrane</keyword>
<keyword evidence="4 6" id="KW-0802">TPR repeat</keyword>
<dbReference type="SUPFAM" id="SSF55874">
    <property type="entry name" value="ATPase domain of HSP90 chaperone/DNA topoisomerase II/histidine kinase"/>
    <property type="match status" value="1"/>
</dbReference>
<keyword evidence="7" id="KW-0472">Membrane</keyword>
<gene>
    <name evidence="9" type="ORF">B0A81_06355</name>
</gene>
<dbReference type="RefSeq" id="WP_089057242.1">
    <property type="nucleotide sequence ID" value="NZ_MUHD01000013.1"/>
</dbReference>
<comment type="similarity">
    <text evidence="5">Belongs to the Rap family.</text>
</comment>
<dbReference type="Pfam" id="PF13374">
    <property type="entry name" value="TPR_10"/>
    <property type="match status" value="1"/>
</dbReference>
<dbReference type="Gene3D" id="3.30.565.10">
    <property type="entry name" value="Histidine kinase-like ATPase, C-terminal domain"/>
    <property type="match status" value="1"/>
</dbReference>
<dbReference type="InterPro" id="IPR051476">
    <property type="entry name" value="Bac_ResReg_Asp_Phosphatase"/>
</dbReference>
<reference evidence="9 10" key="1">
    <citation type="submission" date="2016-11" db="EMBL/GenBank/DDBJ databases">
        <title>Whole genomes of Flavobacteriaceae.</title>
        <authorList>
            <person name="Stine C."/>
            <person name="Li C."/>
            <person name="Tadesse D."/>
        </authorList>
    </citation>
    <scope>NUCLEOTIDE SEQUENCE [LARGE SCALE GENOMIC DNA]</scope>
    <source>
        <strain evidence="9 10">CCUG 60112</strain>
    </source>
</reference>
<dbReference type="PROSITE" id="PS51257">
    <property type="entry name" value="PROKAR_LIPOPROTEIN"/>
    <property type="match status" value="1"/>
</dbReference>
<feature type="transmembrane region" description="Helical" evidence="7">
    <location>
        <begin position="350"/>
        <end position="370"/>
    </location>
</feature>
<dbReference type="InterPro" id="IPR011990">
    <property type="entry name" value="TPR-like_helical_dom_sf"/>
</dbReference>
<evidence type="ECO:0000256" key="7">
    <source>
        <dbReference type="SAM" id="Phobius"/>
    </source>
</evidence>
<organism evidence="9 10">
    <name type="scientific">Flavobacterium plurextorum</name>
    <dbReference type="NCBI Taxonomy" id="1114867"/>
    <lineage>
        <taxon>Bacteria</taxon>
        <taxon>Pseudomonadati</taxon>
        <taxon>Bacteroidota</taxon>
        <taxon>Flavobacteriia</taxon>
        <taxon>Flavobacteriales</taxon>
        <taxon>Flavobacteriaceae</taxon>
        <taxon>Flavobacterium</taxon>
    </lineage>
</organism>
<evidence type="ECO:0000259" key="8">
    <source>
        <dbReference type="Pfam" id="PF02518"/>
    </source>
</evidence>
<dbReference type="PANTHER" id="PTHR46630">
    <property type="entry name" value="TETRATRICOPEPTIDE REPEAT PROTEIN 29"/>
    <property type="match status" value="1"/>
</dbReference>
<keyword evidence="2" id="KW-0963">Cytoplasm</keyword>
<evidence type="ECO:0000256" key="2">
    <source>
        <dbReference type="ARBA" id="ARBA00022490"/>
    </source>
</evidence>
<keyword evidence="9" id="KW-0067">ATP-binding</keyword>